<dbReference type="Gene3D" id="6.10.250.2080">
    <property type="match status" value="1"/>
</dbReference>
<feature type="transmembrane region" description="Helical" evidence="14">
    <location>
        <begin position="208"/>
        <end position="228"/>
    </location>
</feature>
<proteinExistence type="inferred from homology"/>
<protein>
    <recommendedName>
        <fullName evidence="3">Flagellar biosynthetic protein FlhB</fullName>
    </recommendedName>
</protein>
<keyword evidence="4" id="KW-0813">Transport</keyword>
<evidence type="ECO:0000256" key="11">
    <source>
        <dbReference type="ARBA" id="ARBA00023225"/>
    </source>
</evidence>
<evidence type="ECO:0000256" key="6">
    <source>
        <dbReference type="ARBA" id="ARBA00022692"/>
    </source>
</evidence>
<evidence type="ECO:0000256" key="3">
    <source>
        <dbReference type="ARBA" id="ARBA00021622"/>
    </source>
</evidence>
<name>A0A0D6JJN8_9HYPH</name>
<keyword evidence="8" id="KW-0653">Protein transport</keyword>
<evidence type="ECO:0000256" key="1">
    <source>
        <dbReference type="ARBA" id="ARBA00004651"/>
    </source>
</evidence>
<comment type="similarity">
    <text evidence="2">Belongs to the type III secretion exporter family.</text>
</comment>
<keyword evidence="6 14" id="KW-0812">Transmembrane</keyword>
<feature type="region of interest" description="Disordered" evidence="13">
    <location>
        <begin position="19"/>
        <end position="41"/>
    </location>
</feature>
<dbReference type="MEROPS" id="N06.A01"/>
<dbReference type="PRINTS" id="PR00950">
    <property type="entry name" value="TYPE3IMSPROT"/>
</dbReference>
<evidence type="ECO:0000256" key="10">
    <source>
        <dbReference type="ARBA" id="ARBA00023136"/>
    </source>
</evidence>
<evidence type="ECO:0000256" key="2">
    <source>
        <dbReference type="ARBA" id="ARBA00010690"/>
    </source>
</evidence>
<dbReference type="KEGG" id="fil:BN1229_v1_3623"/>
<evidence type="ECO:0000256" key="14">
    <source>
        <dbReference type="SAM" id="Phobius"/>
    </source>
</evidence>
<evidence type="ECO:0000256" key="12">
    <source>
        <dbReference type="ARBA" id="ARBA00025078"/>
    </source>
</evidence>
<evidence type="ECO:0000256" key="7">
    <source>
        <dbReference type="ARBA" id="ARBA00022795"/>
    </source>
</evidence>
<dbReference type="KEGG" id="fiy:BN1229_v1_3616"/>
<keyword evidence="15" id="KW-0282">Flagellum</keyword>
<dbReference type="AlphaFoldDB" id="A0A0D6JJN8"/>
<keyword evidence="15" id="KW-0969">Cilium</keyword>
<dbReference type="InterPro" id="IPR006135">
    <property type="entry name" value="T3SS_substrate_exporter"/>
</dbReference>
<accession>A0A0D6JJN8</accession>
<dbReference type="InterPro" id="IPR029025">
    <property type="entry name" value="T3SS_substrate_exporter_C"/>
</dbReference>
<gene>
    <name evidence="15" type="primary">flhB</name>
    <name evidence="15" type="ORF">YBN1229_v1_3616</name>
</gene>
<dbReference type="SUPFAM" id="SSF160544">
    <property type="entry name" value="EscU C-terminal domain-like"/>
    <property type="match status" value="1"/>
</dbReference>
<sequence length="367" mass="40090">MSRSCLQLNLSWVSDLVEKPDKESKTEQPTPKKIRDALDEGNVPNSREFGTLASLTGVVVVAAFVLNDGAASMTAGLKNFIDDPGGWRLENAADATRLFQFIGINVAGLLIPAALILVSFGLAASCVQSVPRLVPKRIKPDPSRLSILKGFTRIFGPQGRVEFLKATLKLLGISIGGSLLLLSMQSQVVQTMLSDPRGLPAVLLSASLWLFGGAMLAMAVLAAADLFWSRHFWHTELKMTRQEVKDEMKQSEGDPIVRSRLRSLARDRSRRRMIAAVPKATLVIANPTHYAVALRYVREEGPAPLVVAKGADLVALKIREVAELNEIPVVEDKALARALYDSVQVDQLIPPAFYKAVAEIVLHLMKR</sequence>
<dbReference type="GO" id="GO:0005886">
    <property type="term" value="C:plasma membrane"/>
    <property type="evidence" value="ECO:0007669"/>
    <property type="project" value="UniProtKB-SubCell"/>
</dbReference>
<keyword evidence="11" id="KW-1006">Bacterial flagellum protein export</keyword>
<evidence type="ECO:0000313" key="15">
    <source>
        <dbReference type="EMBL" id="CPR22183.1"/>
    </source>
</evidence>
<organism evidence="15 16">
    <name type="scientific">Candidatus Filomicrobium marinum</name>
    <dbReference type="NCBI Taxonomy" id="1608628"/>
    <lineage>
        <taxon>Bacteria</taxon>
        <taxon>Pseudomonadati</taxon>
        <taxon>Pseudomonadota</taxon>
        <taxon>Alphaproteobacteria</taxon>
        <taxon>Hyphomicrobiales</taxon>
        <taxon>Hyphomicrobiaceae</taxon>
        <taxon>Filomicrobium</taxon>
    </lineage>
</organism>
<dbReference type="Gene3D" id="3.40.1690.10">
    <property type="entry name" value="secretion proteins EscU"/>
    <property type="match status" value="1"/>
</dbReference>
<comment type="subcellular location">
    <subcellularLocation>
        <location evidence="1">Cell membrane</location>
        <topology evidence="1">Multi-pass membrane protein</topology>
    </subcellularLocation>
</comment>
<dbReference type="PANTHER" id="PTHR30531:SF12">
    <property type="entry name" value="FLAGELLAR BIOSYNTHETIC PROTEIN FLHB"/>
    <property type="match status" value="1"/>
</dbReference>
<feature type="transmembrane region" description="Helical" evidence="14">
    <location>
        <begin position="49"/>
        <end position="66"/>
    </location>
</feature>
<comment type="function">
    <text evidence="12">Required for formation of the rod structure in the basal body of the flagellar apparatus. Together with FliI and FliH, may constitute the export apparatus of flagellin.</text>
</comment>
<keyword evidence="5" id="KW-1003">Cell membrane</keyword>
<keyword evidence="7" id="KW-1005">Bacterial flagellum biogenesis</keyword>
<dbReference type="EMBL" id="LN829119">
    <property type="protein sequence ID" value="CPR22183.1"/>
    <property type="molecule type" value="Genomic_DNA"/>
</dbReference>
<evidence type="ECO:0000256" key="5">
    <source>
        <dbReference type="ARBA" id="ARBA00022475"/>
    </source>
</evidence>
<keyword evidence="10 14" id="KW-0472">Membrane</keyword>
<evidence type="ECO:0000256" key="4">
    <source>
        <dbReference type="ARBA" id="ARBA00022448"/>
    </source>
</evidence>
<dbReference type="FunFam" id="3.40.1690.10:FF:000001">
    <property type="entry name" value="Flagellar biosynthetic protein FlhB"/>
    <property type="match status" value="1"/>
</dbReference>
<keyword evidence="16" id="KW-1185">Reference proteome</keyword>
<reference evidence="16" key="1">
    <citation type="submission" date="2015-02" db="EMBL/GenBank/DDBJ databases">
        <authorList>
            <person name="Chooi Y.-H."/>
        </authorList>
    </citation>
    <scope>NUCLEOTIDE SEQUENCE [LARGE SCALE GENOMIC DNA]</scope>
    <source>
        <strain evidence="16">strain Y</strain>
    </source>
</reference>
<evidence type="ECO:0000256" key="13">
    <source>
        <dbReference type="SAM" id="MobiDB-lite"/>
    </source>
</evidence>
<feature type="transmembrane region" description="Helical" evidence="14">
    <location>
        <begin position="98"/>
        <end position="127"/>
    </location>
</feature>
<keyword evidence="15" id="KW-0966">Cell projection</keyword>
<feature type="transmembrane region" description="Helical" evidence="14">
    <location>
        <begin position="170"/>
        <end position="188"/>
    </location>
</feature>
<dbReference type="Pfam" id="PF01312">
    <property type="entry name" value="Bac_export_2"/>
    <property type="match status" value="1"/>
</dbReference>
<dbReference type="GO" id="GO:0009306">
    <property type="term" value="P:protein secretion"/>
    <property type="evidence" value="ECO:0007669"/>
    <property type="project" value="InterPro"/>
</dbReference>
<keyword evidence="9 14" id="KW-1133">Transmembrane helix</keyword>
<evidence type="ECO:0000313" key="16">
    <source>
        <dbReference type="Proteomes" id="UP000033187"/>
    </source>
</evidence>
<evidence type="ECO:0000256" key="8">
    <source>
        <dbReference type="ARBA" id="ARBA00022927"/>
    </source>
</evidence>
<dbReference type="PANTHER" id="PTHR30531">
    <property type="entry name" value="FLAGELLAR BIOSYNTHETIC PROTEIN FLHB"/>
    <property type="match status" value="1"/>
</dbReference>
<evidence type="ECO:0000256" key="9">
    <source>
        <dbReference type="ARBA" id="ARBA00022989"/>
    </source>
</evidence>
<dbReference type="GO" id="GO:0044781">
    <property type="term" value="P:bacterial-type flagellum organization"/>
    <property type="evidence" value="ECO:0007669"/>
    <property type="project" value="UniProtKB-KW"/>
</dbReference>
<dbReference type="Proteomes" id="UP000033187">
    <property type="component" value="Chromosome 1"/>
</dbReference>